<dbReference type="InterPro" id="IPR029063">
    <property type="entry name" value="SAM-dependent_MTases_sf"/>
</dbReference>
<proteinExistence type="predicted"/>
<reference evidence="1" key="2">
    <citation type="journal article" date="2021" name="Sci. Rep.">
        <title>The distribution of antibiotic resistance genes in chicken gut microbiota commensals.</title>
        <authorList>
            <person name="Juricova H."/>
            <person name="Matiasovicova J."/>
            <person name="Kubasova T."/>
            <person name="Cejkova D."/>
            <person name="Rychlik I."/>
        </authorList>
    </citation>
    <scope>NUCLEOTIDE SEQUENCE</scope>
    <source>
        <strain evidence="1">An559</strain>
    </source>
</reference>
<dbReference type="Pfam" id="PF06962">
    <property type="entry name" value="rRNA_methylase"/>
    <property type="match status" value="1"/>
</dbReference>
<evidence type="ECO:0000313" key="1">
    <source>
        <dbReference type="EMBL" id="MBM6921566.1"/>
    </source>
</evidence>
<protein>
    <submittedName>
        <fullName evidence="1">SAM-dependent methyltransferase</fullName>
    </submittedName>
</protein>
<dbReference type="SUPFAM" id="SSF53335">
    <property type="entry name" value="S-adenosyl-L-methionine-dependent methyltransferases"/>
    <property type="match status" value="1"/>
</dbReference>
<evidence type="ECO:0000313" key="2">
    <source>
        <dbReference type="Proteomes" id="UP000774750"/>
    </source>
</evidence>
<dbReference type="PANTHER" id="PTHR35276">
    <property type="entry name" value="S-ADENOSYL-L-METHIONINE-DEPENDENT METHYLTRANSFERASES SUPERFAMILY PROTEIN"/>
    <property type="match status" value="1"/>
</dbReference>
<comment type="caution">
    <text evidence="1">The sequence shown here is derived from an EMBL/GenBank/DDBJ whole genome shotgun (WGS) entry which is preliminary data.</text>
</comment>
<dbReference type="PANTHER" id="PTHR35276:SF1">
    <property type="entry name" value="TRNA (MNM(5)S(2)U34)-METHYLTRANSFERASE, CHLOROPLASTIC"/>
    <property type="match status" value="1"/>
</dbReference>
<organism evidence="1 2">
    <name type="scientific">Merdimmobilis hominis</name>
    <dbReference type="NCBI Taxonomy" id="2897707"/>
    <lineage>
        <taxon>Bacteria</taxon>
        <taxon>Bacillati</taxon>
        <taxon>Bacillota</taxon>
        <taxon>Clostridia</taxon>
        <taxon>Eubacteriales</taxon>
        <taxon>Oscillospiraceae</taxon>
        <taxon>Merdimmobilis</taxon>
    </lineage>
</organism>
<dbReference type="GO" id="GO:0032259">
    <property type="term" value="P:methylation"/>
    <property type="evidence" value="ECO:0007669"/>
    <property type="project" value="UniProtKB-KW"/>
</dbReference>
<reference evidence="1" key="1">
    <citation type="submission" date="2020-08" db="EMBL/GenBank/DDBJ databases">
        <authorList>
            <person name="Cejkova D."/>
            <person name="Kubasova T."/>
            <person name="Jahodarova E."/>
            <person name="Rychlik I."/>
        </authorList>
    </citation>
    <scope>NUCLEOTIDE SEQUENCE</scope>
    <source>
        <strain evidence="1">An559</strain>
    </source>
</reference>
<keyword evidence="1" id="KW-0489">Methyltransferase</keyword>
<dbReference type="Gene3D" id="3.40.50.150">
    <property type="entry name" value="Vaccinia Virus protein VP39"/>
    <property type="match status" value="1"/>
</dbReference>
<dbReference type="GO" id="GO:0008168">
    <property type="term" value="F:methyltransferase activity"/>
    <property type="evidence" value="ECO:0007669"/>
    <property type="project" value="UniProtKB-KW"/>
</dbReference>
<keyword evidence="1" id="KW-0808">Transferase</keyword>
<dbReference type="EMBL" id="JACJKY010000019">
    <property type="protein sequence ID" value="MBM6921566.1"/>
    <property type="molecule type" value="Genomic_DNA"/>
</dbReference>
<sequence>MPLPSFNALTLAHSFLSSHVKPGDLCIDATAGRGRDTVFLCRLVGDSGRVLAYDIQKDAVHETAALLEKEHLSHIGQVFQKSHDRMTEDAELETVRAIVFNFGWLPGGDHNIFTRAQTSIRAIEQGLKLLAPDGVMSLSIYYGKENGTSERDALLSYLSSIDPKIATVLVGNFVNRKNNPAIPVFILKGV</sequence>
<gene>
    <name evidence="1" type="ORF">H6A12_10405</name>
</gene>
<accession>A0A939BFB1</accession>
<dbReference type="InterPro" id="IPR010719">
    <property type="entry name" value="MnmM_MeTrfase"/>
</dbReference>
<keyword evidence="2" id="KW-1185">Reference proteome</keyword>
<name>A0A939BFB1_9FIRM</name>
<dbReference type="AlphaFoldDB" id="A0A939BFB1"/>
<dbReference type="Proteomes" id="UP000774750">
    <property type="component" value="Unassembled WGS sequence"/>
</dbReference>